<keyword evidence="1" id="KW-0472">Membrane</keyword>
<dbReference type="Proteomes" id="UP001174909">
    <property type="component" value="Unassembled WGS sequence"/>
</dbReference>
<evidence type="ECO:0000313" key="3">
    <source>
        <dbReference type="Proteomes" id="UP001174909"/>
    </source>
</evidence>
<dbReference type="AlphaFoldDB" id="A0AA35TJC1"/>
<comment type="caution">
    <text evidence="2">The sequence shown here is derived from an EMBL/GenBank/DDBJ whole genome shotgun (WGS) entry which is preliminary data.</text>
</comment>
<keyword evidence="3" id="KW-1185">Reference proteome</keyword>
<evidence type="ECO:0000256" key="1">
    <source>
        <dbReference type="SAM" id="Phobius"/>
    </source>
</evidence>
<proteinExistence type="predicted"/>
<feature type="transmembrane region" description="Helical" evidence="1">
    <location>
        <begin position="20"/>
        <end position="43"/>
    </location>
</feature>
<protein>
    <submittedName>
        <fullName evidence="2">Uncharacterized protein</fullName>
    </submittedName>
</protein>
<accession>A0AA35TJC1</accession>
<evidence type="ECO:0000313" key="2">
    <source>
        <dbReference type="EMBL" id="CAI8048754.1"/>
    </source>
</evidence>
<keyword evidence="1" id="KW-0812">Transmembrane</keyword>
<organism evidence="2 3">
    <name type="scientific">Geodia barretti</name>
    <name type="common">Barrett's horny sponge</name>
    <dbReference type="NCBI Taxonomy" id="519541"/>
    <lineage>
        <taxon>Eukaryota</taxon>
        <taxon>Metazoa</taxon>
        <taxon>Porifera</taxon>
        <taxon>Demospongiae</taxon>
        <taxon>Heteroscleromorpha</taxon>
        <taxon>Tetractinellida</taxon>
        <taxon>Astrophorina</taxon>
        <taxon>Geodiidae</taxon>
        <taxon>Geodia</taxon>
    </lineage>
</organism>
<gene>
    <name evidence="2" type="ORF">GBAR_LOCUS26877</name>
</gene>
<name>A0AA35TJC1_GEOBA</name>
<keyword evidence="1" id="KW-1133">Transmembrane helix</keyword>
<sequence>MEAGYDYTLMGSRPQGNAKYLPALFVSVLAGVLLISGVAYYGFSSDARADQAAQVAVLDAVDGSSVGDGETGATSGTVKYTRYLSPASADEIAGQQLYPAGFSDPEFWVNPLGYEE</sequence>
<reference evidence="2" key="1">
    <citation type="submission" date="2023-03" db="EMBL/GenBank/DDBJ databases">
        <authorList>
            <person name="Steffen K."/>
            <person name="Cardenas P."/>
        </authorList>
    </citation>
    <scope>NUCLEOTIDE SEQUENCE</scope>
</reference>
<dbReference type="EMBL" id="CASHTH010003747">
    <property type="protein sequence ID" value="CAI8048754.1"/>
    <property type="molecule type" value="Genomic_DNA"/>
</dbReference>